<evidence type="ECO:0000256" key="4">
    <source>
        <dbReference type="ARBA" id="ARBA00022679"/>
    </source>
</evidence>
<keyword evidence="13" id="KW-1185">Reference proteome</keyword>
<dbReference type="InterPro" id="IPR003661">
    <property type="entry name" value="HisK_dim/P_dom"/>
</dbReference>
<dbReference type="EMBL" id="JMIR01000002">
    <property type="protein sequence ID" value="KEO84820.1"/>
    <property type="molecule type" value="Genomic_DNA"/>
</dbReference>
<dbReference type="InterPro" id="IPR005467">
    <property type="entry name" value="His_kinase_dom"/>
</dbReference>
<evidence type="ECO:0000256" key="6">
    <source>
        <dbReference type="ARBA" id="ARBA00022777"/>
    </source>
</evidence>
<evidence type="ECO:0000256" key="2">
    <source>
        <dbReference type="ARBA" id="ARBA00012438"/>
    </source>
</evidence>
<accession>A0A074LW56</accession>
<dbReference type="PANTHER" id="PTHR43065:SF34">
    <property type="entry name" value="SPORULATION KINASE A"/>
    <property type="match status" value="1"/>
</dbReference>
<dbReference type="InterPro" id="IPR036097">
    <property type="entry name" value="HisK_dim/P_sf"/>
</dbReference>
<keyword evidence="7" id="KW-0067">ATP-binding</keyword>
<feature type="domain" description="PAC" evidence="11">
    <location>
        <begin position="264"/>
        <end position="315"/>
    </location>
</feature>
<dbReference type="InterPro" id="IPR003594">
    <property type="entry name" value="HATPase_dom"/>
</dbReference>
<dbReference type="InterPro" id="IPR000014">
    <property type="entry name" value="PAS"/>
</dbReference>
<dbReference type="Gene3D" id="1.10.287.130">
    <property type="match status" value="1"/>
</dbReference>
<keyword evidence="6" id="KW-0418">Kinase</keyword>
<name>A0A074LW56_9BACL</name>
<gene>
    <name evidence="12" type="ORF">EL26_02075</name>
</gene>
<comment type="catalytic activity">
    <reaction evidence="1">
        <text>ATP + protein L-histidine = ADP + protein N-phospho-L-histidine.</text>
        <dbReference type="EC" id="2.7.13.3"/>
    </reaction>
</comment>
<dbReference type="InterPro" id="IPR036890">
    <property type="entry name" value="HATPase_C_sf"/>
</dbReference>
<dbReference type="GO" id="GO:0000155">
    <property type="term" value="F:phosphorelay sensor kinase activity"/>
    <property type="evidence" value="ECO:0007669"/>
    <property type="project" value="InterPro"/>
</dbReference>
<dbReference type="PROSITE" id="PS50113">
    <property type="entry name" value="PAC"/>
    <property type="match status" value="1"/>
</dbReference>
<evidence type="ECO:0000313" key="12">
    <source>
        <dbReference type="EMBL" id="KEO84820.1"/>
    </source>
</evidence>
<dbReference type="Gene3D" id="3.30.450.20">
    <property type="entry name" value="PAS domain"/>
    <property type="match status" value="2"/>
</dbReference>
<dbReference type="InterPro" id="IPR000700">
    <property type="entry name" value="PAS-assoc_C"/>
</dbReference>
<dbReference type="InterPro" id="IPR035965">
    <property type="entry name" value="PAS-like_dom_sf"/>
</dbReference>
<dbReference type="NCBIfam" id="TIGR00229">
    <property type="entry name" value="sensory_box"/>
    <property type="match status" value="2"/>
</dbReference>
<evidence type="ECO:0000256" key="8">
    <source>
        <dbReference type="ARBA" id="ARBA00023012"/>
    </source>
</evidence>
<dbReference type="PANTHER" id="PTHR43065">
    <property type="entry name" value="SENSOR HISTIDINE KINASE"/>
    <property type="match status" value="1"/>
</dbReference>
<dbReference type="EC" id="2.7.13.3" evidence="2"/>
<dbReference type="SMART" id="SM00091">
    <property type="entry name" value="PAS"/>
    <property type="match status" value="2"/>
</dbReference>
<evidence type="ECO:0000256" key="7">
    <source>
        <dbReference type="ARBA" id="ARBA00022840"/>
    </source>
</evidence>
<comment type="caution">
    <text evidence="12">The sequence shown here is derived from an EMBL/GenBank/DDBJ whole genome shotgun (WGS) entry which is preliminary data.</text>
</comment>
<dbReference type="STRING" id="1157490.EL26_02075"/>
<dbReference type="SUPFAM" id="SSF55874">
    <property type="entry name" value="ATPase domain of HSP90 chaperone/DNA topoisomerase II/histidine kinase"/>
    <property type="match status" value="1"/>
</dbReference>
<organism evidence="12 13">
    <name type="scientific">Tumebacillus flagellatus</name>
    <dbReference type="NCBI Taxonomy" id="1157490"/>
    <lineage>
        <taxon>Bacteria</taxon>
        <taxon>Bacillati</taxon>
        <taxon>Bacillota</taxon>
        <taxon>Bacilli</taxon>
        <taxon>Bacillales</taxon>
        <taxon>Alicyclobacillaceae</taxon>
        <taxon>Tumebacillus</taxon>
    </lineage>
</organism>
<dbReference type="GO" id="GO:0005524">
    <property type="term" value="F:ATP binding"/>
    <property type="evidence" value="ECO:0007669"/>
    <property type="project" value="UniProtKB-KW"/>
</dbReference>
<dbReference type="Proteomes" id="UP000027931">
    <property type="component" value="Unassembled WGS sequence"/>
</dbReference>
<dbReference type="Gene3D" id="3.30.565.10">
    <property type="entry name" value="Histidine kinase-like ATPase, C-terminal domain"/>
    <property type="match status" value="1"/>
</dbReference>
<evidence type="ECO:0000259" key="9">
    <source>
        <dbReference type="PROSITE" id="PS50109"/>
    </source>
</evidence>
<dbReference type="SUPFAM" id="SSF55785">
    <property type="entry name" value="PYP-like sensor domain (PAS domain)"/>
    <property type="match status" value="2"/>
</dbReference>
<keyword evidence="3" id="KW-0597">Phosphoprotein</keyword>
<dbReference type="PROSITE" id="PS50112">
    <property type="entry name" value="PAS"/>
    <property type="match status" value="1"/>
</dbReference>
<feature type="domain" description="PAS" evidence="10">
    <location>
        <begin position="192"/>
        <end position="229"/>
    </location>
</feature>
<proteinExistence type="predicted"/>
<reference evidence="12 13" key="1">
    <citation type="journal article" date="2013" name="Int. J. Syst. Evol. Microbiol.">
        <title>Tumebacillus flagellatus sp. nov., an alpha-amylase/pullulanase-producing bacterium isolated from cassava wastewater.</title>
        <authorList>
            <person name="Wang Q."/>
            <person name="Xie N."/>
            <person name="Qin Y."/>
            <person name="Shen N."/>
            <person name="Zhu J."/>
            <person name="Mi H."/>
            <person name="Huang R."/>
        </authorList>
    </citation>
    <scope>NUCLEOTIDE SEQUENCE [LARGE SCALE GENOMIC DNA]</scope>
    <source>
        <strain evidence="12 13">GST4</strain>
    </source>
</reference>
<dbReference type="Pfam" id="PF02518">
    <property type="entry name" value="HATPase_c"/>
    <property type="match status" value="1"/>
</dbReference>
<dbReference type="Pfam" id="PF00512">
    <property type="entry name" value="HisKA"/>
    <property type="match status" value="1"/>
</dbReference>
<evidence type="ECO:0000259" key="11">
    <source>
        <dbReference type="PROSITE" id="PS50113"/>
    </source>
</evidence>
<protein>
    <recommendedName>
        <fullName evidence="2">histidine kinase</fullName>
        <ecNumber evidence="2">2.7.13.3</ecNumber>
    </recommendedName>
</protein>
<feature type="domain" description="Histidine kinase" evidence="9">
    <location>
        <begin position="328"/>
        <end position="535"/>
    </location>
</feature>
<dbReference type="SUPFAM" id="SSF47384">
    <property type="entry name" value="Homodimeric domain of signal transducing histidine kinase"/>
    <property type="match status" value="1"/>
</dbReference>
<keyword evidence="5" id="KW-0547">Nucleotide-binding</keyword>
<keyword evidence="4" id="KW-0808">Transferase</keyword>
<dbReference type="OrthoDB" id="9816309at2"/>
<dbReference type="eggNOG" id="COG3852">
    <property type="taxonomic scope" value="Bacteria"/>
</dbReference>
<dbReference type="PROSITE" id="PS50109">
    <property type="entry name" value="HIS_KIN"/>
    <property type="match status" value="1"/>
</dbReference>
<evidence type="ECO:0000313" key="13">
    <source>
        <dbReference type="Proteomes" id="UP000027931"/>
    </source>
</evidence>
<dbReference type="AlphaFoldDB" id="A0A074LW56"/>
<dbReference type="SMART" id="SM00388">
    <property type="entry name" value="HisKA"/>
    <property type="match status" value="1"/>
</dbReference>
<dbReference type="RefSeq" id="WP_052035882.1">
    <property type="nucleotide sequence ID" value="NZ_JMIR01000002.1"/>
</dbReference>
<dbReference type="SMART" id="SM00387">
    <property type="entry name" value="HATPase_c"/>
    <property type="match status" value="1"/>
</dbReference>
<dbReference type="SMART" id="SM00086">
    <property type="entry name" value="PAC"/>
    <property type="match status" value="1"/>
</dbReference>
<dbReference type="InterPro" id="IPR001610">
    <property type="entry name" value="PAC"/>
</dbReference>
<evidence type="ECO:0000256" key="3">
    <source>
        <dbReference type="ARBA" id="ARBA00022553"/>
    </source>
</evidence>
<dbReference type="PRINTS" id="PR00344">
    <property type="entry name" value="BCTRLSENSOR"/>
</dbReference>
<dbReference type="CDD" id="cd00130">
    <property type="entry name" value="PAS"/>
    <property type="match status" value="2"/>
</dbReference>
<sequence>MIVILLFGVLDSLPKRLQLEGGWHEYVLDMSVAAVLLVPLWYVGRWQANRLAVSVKQYRDLVESSPYCTLVLIDDRIVFANQEAAQLLQAHSPEELLGRGIWEFSVRKREAAADECLAAFRQAWISGKVESVIVDLQGVLHDISGRGSWIDWQGQRAMLSVFQDVTVTKSLVEDRRRAREEIERLSLHNDLILQTASDGIFGVDFEGRMIFINPAGARMLGYEPSELIGLYSHEMFHHSNANGDPCSSKESRIQISMRELRIESKSDEVFWRKDDTSFPVEYSSVPVLWQGTVAGAIVTFRDITERKNTEELMRRSDTLSVVGQLAAGIAHEIRNPLTTLRGLLQLLLADETTKSKAPYYEVMLSELDRINFIVGELMMLVKPRALSFEQQDVRVILQKVVFLLKAQANLHNVDLRMEFDEQMPLVTCEESKLKQVFINVLKNAIEAMPHGGEIVIGVQMLGEDEVRVTVQDHGVGIPEIQLSKIGQPFHTTKESGTGLGLTVSWKIIEDHRGTFRIHSREGVGTTVEITLPVLQTAQDVAL</sequence>
<keyword evidence="8" id="KW-0902">Two-component regulatory system</keyword>
<dbReference type="InterPro" id="IPR004358">
    <property type="entry name" value="Sig_transdc_His_kin-like_C"/>
</dbReference>
<evidence type="ECO:0000256" key="5">
    <source>
        <dbReference type="ARBA" id="ARBA00022741"/>
    </source>
</evidence>
<dbReference type="Pfam" id="PF13426">
    <property type="entry name" value="PAS_9"/>
    <property type="match status" value="2"/>
</dbReference>
<evidence type="ECO:0000259" key="10">
    <source>
        <dbReference type="PROSITE" id="PS50112"/>
    </source>
</evidence>
<evidence type="ECO:0000256" key="1">
    <source>
        <dbReference type="ARBA" id="ARBA00000085"/>
    </source>
</evidence>